<evidence type="ECO:0000313" key="1">
    <source>
        <dbReference type="EMBL" id="CAE19450.1"/>
    </source>
</evidence>
<protein>
    <submittedName>
        <fullName evidence="1">Possible Paired amphipathic helix repeat</fullName>
    </submittedName>
</protein>
<organism evidence="1 2">
    <name type="scientific">Prochlorococcus marinus subsp. pastoris (strain CCMP1986 / NIES-2087 / MED4)</name>
    <dbReference type="NCBI Taxonomy" id="59919"/>
    <lineage>
        <taxon>Bacteria</taxon>
        <taxon>Bacillati</taxon>
        <taxon>Cyanobacteriota</taxon>
        <taxon>Cyanophyceae</taxon>
        <taxon>Synechococcales</taxon>
        <taxon>Prochlorococcaceae</taxon>
        <taxon>Prochlorococcus</taxon>
    </lineage>
</organism>
<dbReference type="RefSeq" id="WP_011132623.1">
    <property type="nucleotide sequence ID" value="NC_005072.1"/>
</dbReference>
<dbReference type="EMBL" id="BX548174">
    <property type="protein sequence ID" value="CAE19450.1"/>
    <property type="molecule type" value="Genomic_DNA"/>
</dbReference>
<dbReference type="STRING" id="59919.PMM0991"/>
<dbReference type="HOGENOM" id="CLU_1041548_0_0_3"/>
<proteinExistence type="predicted"/>
<evidence type="ECO:0000313" key="2">
    <source>
        <dbReference type="Proteomes" id="UP000001026"/>
    </source>
</evidence>
<accession>Q7TU87</accession>
<dbReference type="KEGG" id="pmm:PMM0991"/>
<reference evidence="1 2" key="1">
    <citation type="journal article" date="2003" name="Nature">
        <title>Genome divergence in two Prochlorococcus ecotypes reflects oceanic niche differentiation.</title>
        <authorList>
            <person name="Rocap G."/>
            <person name="Larimer F.W."/>
            <person name="Lamerdin J.E."/>
            <person name="Malfatti S."/>
            <person name="Chain P."/>
            <person name="Ahlgren N.A."/>
            <person name="Arellano A."/>
            <person name="Coleman M."/>
            <person name="Hauser L."/>
            <person name="Hess W.R."/>
            <person name="Johnson Z.I."/>
            <person name="Land M.L."/>
            <person name="Lindell D."/>
            <person name="Post A.F."/>
            <person name="Regala W."/>
            <person name="Shah M."/>
            <person name="Shaw S.L."/>
            <person name="Steglich C."/>
            <person name="Sullivan M.B."/>
            <person name="Ting C.S."/>
            <person name="Tolonen A."/>
            <person name="Webb E.A."/>
            <person name="Zinser E.R."/>
            <person name="Chisholm S.W."/>
        </authorList>
    </citation>
    <scope>NUCLEOTIDE SEQUENCE [LARGE SCALE GENOMIC DNA]</scope>
    <source>
        <strain evidence="2">CCMP1986 / NIES-2087 / MED4</strain>
    </source>
</reference>
<sequence>MLNDLRFELSFKNSFQLENKLNFCISNNINKINIPCKGGIKKDFLNETIKYIGENYKNLDVTYHYSLYHQYTKNREYSYLEFLNFIKKCQFYKNKEILLVSGSNKKKNFEVLDVLKDFKNEKNLNINIGVAYNPYLKNHYNICGERERIKKKFSSRLIKSIWLQFGTDIKLLEKEINFLKDSFLNNSYDSKDKNVKIFGSLLIPSKEFISRFKFRPWKGVFISDKYLYSQDDFYTFTKDLIEIYLDNNICPIIETECSSIKKLQDLYSLMKIKTT</sequence>
<dbReference type="Proteomes" id="UP000001026">
    <property type="component" value="Chromosome"/>
</dbReference>
<gene>
    <name evidence="1" type="ordered locus">PMM0991</name>
</gene>
<dbReference type="AlphaFoldDB" id="Q7TU87"/>
<name>Q7TU87_PROMP</name>
<dbReference type="OrthoDB" id="539351at2"/>
<dbReference type="eggNOG" id="ENOG50315TT">
    <property type="taxonomic scope" value="Bacteria"/>
</dbReference>